<dbReference type="InterPro" id="IPR013897">
    <property type="entry name" value="Duc1"/>
</dbReference>
<name>A0A4S4MT75_9APHY</name>
<protein>
    <recommendedName>
        <fullName evidence="1">Domain of unknown function at the cortex 1 domain-containing protein</fullName>
    </recommendedName>
</protein>
<dbReference type="PANTHER" id="PTHR34826">
    <property type="entry name" value="UPF0590 PROTEIN C409.17C"/>
    <property type="match status" value="1"/>
</dbReference>
<evidence type="ECO:0000259" key="1">
    <source>
        <dbReference type="Pfam" id="PF08588"/>
    </source>
</evidence>
<dbReference type="OrthoDB" id="2119945at2759"/>
<keyword evidence="3" id="KW-1185">Reference proteome</keyword>
<feature type="domain" description="Domain of unknown function at the cortex 1" evidence="1">
    <location>
        <begin position="3"/>
        <end position="268"/>
    </location>
</feature>
<reference evidence="2" key="1">
    <citation type="submission" date="2019-02" db="EMBL/GenBank/DDBJ databases">
        <title>Genome sequencing of the rare red list fungi Antrodiella citrinella (Flaviporus citrinellus).</title>
        <authorList>
            <person name="Buettner E."/>
            <person name="Kellner H."/>
        </authorList>
    </citation>
    <scope>NUCLEOTIDE SEQUENCE [LARGE SCALE GENOMIC DNA]</scope>
    <source>
        <strain evidence="2">DSM 108506</strain>
    </source>
</reference>
<dbReference type="EMBL" id="SGPM01000337">
    <property type="protein sequence ID" value="THH26540.1"/>
    <property type="molecule type" value="Genomic_DNA"/>
</dbReference>
<dbReference type="Proteomes" id="UP000308730">
    <property type="component" value="Unassembled WGS sequence"/>
</dbReference>
<dbReference type="PANTHER" id="PTHR34826:SF2">
    <property type="entry name" value="UPF0590 PROTEIN C409.17C"/>
    <property type="match status" value="1"/>
</dbReference>
<dbReference type="AlphaFoldDB" id="A0A4S4MT75"/>
<sequence length="272" mass="30567">MPRLRILAGPTIHDLHEIEANSGKGFDIATDAFEGQVAVFIKGLTNKQGQCGGSSSAYFSKKERKRKTWSIQFQGRFLQPHNADDILVGTVFDRPMTLPWGFSVVTSFMQFMDPTLELDIRAPKPWALSPLITTMPFFTHTRLSEPHTTPPFPPTTCLVADDISRLPYAGKSEESKKRMARKTHFQDPARRKAVVFGPDDLITADFCHGHLDINHESICIQVPGGFSIDMMQHWDGKPARFVCCQRPTNTETDAGMPWGRVFWCVAIETVDD</sequence>
<comment type="caution">
    <text evidence="2">The sequence shown here is derived from an EMBL/GenBank/DDBJ whole genome shotgun (WGS) entry which is preliminary data.</text>
</comment>
<gene>
    <name evidence="2" type="ORF">EUX98_g7648</name>
</gene>
<evidence type="ECO:0000313" key="2">
    <source>
        <dbReference type="EMBL" id="THH26540.1"/>
    </source>
</evidence>
<evidence type="ECO:0000313" key="3">
    <source>
        <dbReference type="Proteomes" id="UP000308730"/>
    </source>
</evidence>
<proteinExistence type="predicted"/>
<accession>A0A4S4MT75</accession>
<organism evidence="2 3">
    <name type="scientific">Antrodiella citrinella</name>
    <dbReference type="NCBI Taxonomy" id="2447956"/>
    <lineage>
        <taxon>Eukaryota</taxon>
        <taxon>Fungi</taxon>
        <taxon>Dikarya</taxon>
        <taxon>Basidiomycota</taxon>
        <taxon>Agaricomycotina</taxon>
        <taxon>Agaricomycetes</taxon>
        <taxon>Polyporales</taxon>
        <taxon>Steccherinaceae</taxon>
        <taxon>Antrodiella</taxon>
    </lineage>
</organism>
<dbReference type="Pfam" id="PF08588">
    <property type="entry name" value="Duc1"/>
    <property type="match status" value="1"/>
</dbReference>